<evidence type="ECO:0000256" key="1">
    <source>
        <dbReference type="SAM" id="MobiDB-lite"/>
    </source>
</evidence>
<sequence>MPDTKSETEESDDGEDKENPSDNPSDRIFVSFTGILKVFECKKSDTEDKENPEDWEMKISHIEVPHIFSEIGEKQGCQKDTECHEEDEESNLDIFSRYKITCRSRFHLFFLDLIEDFFFHSHKSKKLKNKVFFHIFFRPVYERADGPDGDSEDIADLVITLVFHESEDEHLPVFFPYLGQGSLYHPSRLFSVEVHIGTEVAFDIVDQETVWFIIEAHLLYFAVFTKVIDDVIVGDAVYPGWEGEILWDFEDIFVDFYEYLLQ</sequence>
<evidence type="ECO:0000313" key="2">
    <source>
        <dbReference type="EMBL" id="EKD44346.1"/>
    </source>
</evidence>
<dbReference type="EMBL" id="AMFJ01028902">
    <property type="protein sequence ID" value="EKD44346.1"/>
    <property type="molecule type" value="Genomic_DNA"/>
</dbReference>
<protein>
    <submittedName>
        <fullName evidence="2">Uncharacterized protein</fullName>
    </submittedName>
</protein>
<organism evidence="2">
    <name type="scientific">uncultured bacterium</name>
    <name type="common">gcode 4</name>
    <dbReference type="NCBI Taxonomy" id="1234023"/>
    <lineage>
        <taxon>Bacteria</taxon>
        <taxon>environmental samples</taxon>
    </lineage>
</organism>
<gene>
    <name evidence="2" type="ORF">ACD_71C00171G0001</name>
</gene>
<name>K1Z4Y5_9BACT</name>
<reference evidence="2" key="1">
    <citation type="journal article" date="2012" name="Science">
        <title>Fermentation, hydrogen, and sulfur metabolism in multiple uncultivated bacterial phyla.</title>
        <authorList>
            <person name="Wrighton K.C."/>
            <person name="Thomas B.C."/>
            <person name="Sharon I."/>
            <person name="Miller C.S."/>
            <person name="Castelle C.J."/>
            <person name="VerBerkmoes N.C."/>
            <person name="Wilkins M.J."/>
            <person name="Hettich R.L."/>
            <person name="Lipton M.S."/>
            <person name="Williams K.H."/>
            <person name="Long P.E."/>
            <person name="Banfield J.F."/>
        </authorList>
    </citation>
    <scope>NUCLEOTIDE SEQUENCE [LARGE SCALE GENOMIC DNA]</scope>
</reference>
<dbReference type="AlphaFoldDB" id="K1Z4Y5"/>
<comment type="caution">
    <text evidence="2">The sequence shown here is derived from an EMBL/GenBank/DDBJ whole genome shotgun (WGS) entry which is preliminary data.</text>
</comment>
<accession>K1Z4Y5</accession>
<proteinExistence type="predicted"/>
<feature type="region of interest" description="Disordered" evidence="1">
    <location>
        <begin position="1"/>
        <end position="27"/>
    </location>
</feature>